<dbReference type="Proteomes" id="UP000694892">
    <property type="component" value="Chromosome 2L"/>
</dbReference>
<sequence>MSALTQCHLHNGTPGIFKESEYELGFYKIQHHPNGIGLVNIFYFQNPSVLPLLLLAVQVWDLLSGN</sequence>
<gene>
    <name evidence="1" type="ORF">XELAEV_18013306mg</name>
</gene>
<organism evidence="1 2">
    <name type="scientific">Xenopus laevis</name>
    <name type="common">African clawed frog</name>
    <dbReference type="NCBI Taxonomy" id="8355"/>
    <lineage>
        <taxon>Eukaryota</taxon>
        <taxon>Metazoa</taxon>
        <taxon>Chordata</taxon>
        <taxon>Craniata</taxon>
        <taxon>Vertebrata</taxon>
        <taxon>Euteleostomi</taxon>
        <taxon>Amphibia</taxon>
        <taxon>Batrachia</taxon>
        <taxon>Anura</taxon>
        <taxon>Pipoidea</taxon>
        <taxon>Pipidae</taxon>
        <taxon>Xenopodinae</taxon>
        <taxon>Xenopus</taxon>
        <taxon>Xenopus</taxon>
    </lineage>
</organism>
<reference evidence="2" key="1">
    <citation type="journal article" date="2016" name="Nature">
        <title>Genome evolution in the allotetraploid frog Xenopus laevis.</title>
        <authorList>
            <person name="Session A.M."/>
            <person name="Uno Y."/>
            <person name="Kwon T."/>
            <person name="Chapman J.A."/>
            <person name="Toyoda A."/>
            <person name="Takahashi S."/>
            <person name="Fukui A."/>
            <person name="Hikosaka A."/>
            <person name="Suzuki A."/>
            <person name="Kondo M."/>
            <person name="van Heeringen S.J."/>
            <person name="Quigley I."/>
            <person name="Heinz S."/>
            <person name="Ogino H."/>
            <person name="Ochi H."/>
            <person name="Hellsten U."/>
            <person name="Lyons J.B."/>
            <person name="Simakov O."/>
            <person name="Putnam N."/>
            <person name="Stites J."/>
            <person name="Kuroki Y."/>
            <person name="Tanaka T."/>
            <person name="Michiue T."/>
            <person name="Watanabe M."/>
            <person name="Bogdanovic O."/>
            <person name="Lister R."/>
            <person name="Georgiou G."/>
            <person name="Paranjpe S.S."/>
            <person name="van Kruijsbergen I."/>
            <person name="Shu S."/>
            <person name="Carlson J."/>
            <person name="Kinoshita T."/>
            <person name="Ohta Y."/>
            <person name="Mawaribuchi S."/>
            <person name="Jenkins J."/>
            <person name="Grimwood J."/>
            <person name="Schmutz J."/>
            <person name="Mitros T."/>
            <person name="Mozaffari S.V."/>
            <person name="Suzuki Y."/>
            <person name="Haramoto Y."/>
            <person name="Yamamoto T.S."/>
            <person name="Takagi C."/>
            <person name="Heald R."/>
            <person name="Miller K."/>
            <person name="Haudenschild C."/>
            <person name="Kitzman J."/>
            <person name="Nakayama T."/>
            <person name="Izutsu Y."/>
            <person name="Robert J."/>
            <person name="Fortriede J."/>
            <person name="Burns K."/>
            <person name="Lotay V."/>
            <person name="Karimi K."/>
            <person name="Yasuoka Y."/>
            <person name="Dichmann D.S."/>
            <person name="Flajnik M.F."/>
            <person name="Houston D.W."/>
            <person name="Shendure J."/>
            <person name="DuPasquier L."/>
            <person name="Vize P.D."/>
            <person name="Zorn A.M."/>
            <person name="Ito M."/>
            <person name="Marcotte E.M."/>
            <person name="Wallingford J.B."/>
            <person name="Ito Y."/>
            <person name="Asashima M."/>
            <person name="Ueno N."/>
            <person name="Matsuda Y."/>
            <person name="Veenstra G.J."/>
            <person name="Fujiyama A."/>
            <person name="Harland R.M."/>
            <person name="Taira M."/>
            <person name="Rokhsar D.S."/>
        </authorList>
    </citation>
    <scope>NUCLEOTIDE SEQUENCE [LARGE SCALE GENOMIC DNA]</scope>
    <source>
        <strain evidence="2">J</strain>
    </source>
</reference>
<protein>
    <submittedName>
        <fullName evidence="1">Uncharacterized protein</fullName>
    </submittedName>
</protein>
<dbReference type="EMBL" id="CM004468">
    <property type="protein sequence ID" value="OCT95618.1"/>
    <property type="molecule type" value="Genomic_DNA"/>
</dbReference>
<proteinExistence type="predicted"/>
<dbReference type="AlphaFoldDB" id="A0A974DPA5"/>
<evidence type="ECO:0000313" key="1">
    <source>
        <dbReference type="EMBL" id="OCT95618.1"/>
    </source>
</evidence>
<name>A0A974DPA5_XENLA</name>
<evidence type="ECO:0000313" key="2">
    <source>
        <dbReference type="Proteomes" id="UP000694892"/>
    </source>
</evidence>
<accession>A0A974DPA5</accession>